<comment type="caution">
    <text evidence="1">The sequence shown here is derived from an EMBL/GenBank/DDBJ whole genome shotgun (WGS) entry which is preliminary data.</text>
</comment>
<accession>A0AA38X738</accession>
<protein>
    <recommendedName>
        <fullName evidence="3">Transcription factor domain-containing protein</fullName>
    </recommendedName>
</protein>
<proteinExistence type="predicted"/>
<dbReference type="AlphaFoldDB" id="A0AA38X738"/>
<evidence type="ECO:0000313" key="1">
    <source>
        <dbReference type="EMBL" id="KAJ9608016.1"/>
    </source>
</evidence>
<evidence type="ECO:0008006" key="3">
    <source>
        <dbReference type="Google" id="ProtNLM"/>
    </source>
</evidence>
<dbReference type="Proteomes" id="UP001172673">
    <property type="component" value="Unassembled WGS sequence"/>
</dbReference>
<sequence>MVSVADDDFFHLFSAEGMGEEWQMTETDIPFWFAESDSAWSNVFLDPNPPSLTSDIPSPMEDLTMSMQEYFEAKSRAPSPSLKANKFWYGATPTLNDHNEDIVRVFSRTFRKHIPQTFTLFKEPTVSGKGRDAYTLALAAVGGLFCDVPGSSEVSKSMYNDARRLLLASVGQYSCQMCFADNAQFNRRPLDDTSAASEDKLTTFVLLALYGLCSGDKRSYEFTEAFHSHLMDSVRDYTRPSSFAASNPRSQGEITRVLEALYILDCYRVIIMQCPPSLGWHHPNSITTFSSPMDRISRLHHEEGIGSLRGKSSTLGNLASLSPFLWPVMYPRQNRYGNNNVSVESVSLWKGDFVELACDSWLRSQPQATASDLAIYHLMNIMLHANLTVIQSFVHSASDSAARDPKKSLAAMEIHAWTRSRHYQIAHWHAERMIAAVQEAFTAPSSRSEQSDIQAHIRASSGADPRHLSFEAPHVPYAVYFATLVIWCGDILNETIASTSSGQATIIRGERILSFHRVHVAQLLGRVLSEVK</sequence>
<dbReference type="EMBL" id="JAPDRK010000010">
    <property type="protein sequence ID" value="KAJ9608016.1"/>
    <property type="molecule type" value="Genomic_DNA"/>
</dbReference>
<reference evidence="1" key="1">
    <citation type="submission" date="2022-10" db="EMBL/GenBank/DDBJ databases">
        <title>Culturing micro-colonial fungi from biological soil crusts in the Mojave desert and describing Neophaeococcomyces mojavensis, and introducing the new genera and species Taxawa tesnikishii.</title>
        <authorList>
            <person name="Kurbessoian T."/>
            <person name="Stajich J.E."/>
        </authorList>
    </citation>
    <scope>NUCLEOTIDE SEQUENCE</scope>
    <source>
        <strain evidence="1">TK_41</strain>
    </source>
</reference>
<name>A0AA38X738_9EURO</name>
<evidence type="ECO:0000313" key="2">
    <source>
        <dbReference type="Proteomes" id="UP001172673"/>
    </source>
</evidence>
<organism evidence="1 2">
    <name type="scientific">Cladophialophora chaetospira</name>
    <dbReference type="NCBI Taxonomy" id="386627"/>
    <lineage>
        <taxon>Eukaryota</taxon>
        <taxon>Fungi</taxon>
        <taxon>Dikarya</taxon>
        <taxon>Ascomycota</taxon>
        <taxon>Pezizomycotina</taxon>
        <taxon>Eurotiomycetes</taxon>
        <taxon>Chaetothyriomycetidae</taxon>
        <taxon>Chaetothyriales</taxon>
        <taxon>Herpotrichiellaceae</taxon>
        <taxon>Cladophialophora</taxon>
    </lineage>
</organism>
<keyword evidence="2" id="KW-1185">Reference proteome</keyword>
<gene>
    <name evidence="1" type="ORF">H2200_007004</name>
</gene>